<keyword evidence="2" id="KW-1133">Transmembrane helix</keyword>
<dbReference type="InterPro" id="IPR021280">
    <property type="entry name" value="TMEM260-like"/>
</dbReference>
<evidence type="ECO:0000313" key="4">
    <source>
        <dbReference type="Proteomes" id="UP001155034"/>
    </source>
</evidence>
<feature type="transmembrane region" description="Helical" evidence="2">
    <location>
        <begin position="463"/>
        <end position="480"/>
    </location>
</feature>
<feature type="transmembrane region" description="Helical" evidence="2">
    <location>
        <begin position="517"/>
        <end position="542"/>
    </location>
</feature>
<feature type="transmembrane region" description="Helical" evidence="2">
    <location>
        <begin position="233"/>
        <end position="254"/>
    </location>
</feature>
<feature type="transmembrane region" description="Helical" evidence="2">
    <location>
        <begin position="554"/>
        <end position="575"/>
    </location>
</feature>
<dbReference type="RefSeq" id="WP_259084251.1">
    <property type="nucleotide sequence ID" value="NZ_JANTYZ010000021.1"/>
</dbReference>
<feature type="transmembrane region" description="Helical" evidence="2">
    <location>
        <begin position="42"/>
        <end position="63"/>
    </location>
</feature>
<reference evidence="3" key="1">
    <citation type="submission" date="2022-08" db="EMBL/GenBank/DDBJ databases">
        <title>Genomic Encyclopedia of Type Strains, Phase V (KMG-V): Genome sequencing to study the core and pangenomes of soil and plant-associated prokaryotes.</title>
        <authorList>
            <person name="Whitman W."/>
        </authorList>
    </citation>
    <scope>NUCLEOTIDE SEQUENCE</scope>
    <source>
        <strain evidence="3">SP2016B</strain>
    </source>
</reference>
<dbReference type="EMBL" id="JANTYZ010000021">
    <property type="protein sequence ID" value="MCS3866808.1"/>
    <property type="molecule type" value="Genomic_DNA"/>
</dbReference>
<organism evidence="3 4">
    <name type="scientific">Salinibacter ruber</name>
    <dbReference type="NCBI Taxonomy" id="146919"/>
    <lineage>
        <taxon>Bacteria</taxon>
        <taxon>Pseudomonadati</taxon>
        <taxon>Rhodothermota</taxon>
        <taxon>Rhodothermia</taxon>
        <taxon>Rhodothermales</taxon>
        <taxon>Salinibacteraceae</taxon>
        <taxon>Salinibacter</taxon>
    </lineage>
</organism>
<evidence type="ECO:0008006" key="5">
    <source>
        <dbReference type="Google" id="ProtNLM"/>
    </source>
</evidence>
<evidence type="ECO:0000313" key="3">
    <source>
        <dbReference type="EMBL" id="MCS3866808.1"/>
    </source>
</evidence>
<gene>
    <name evidence="3" type="ORF">GGP82_003391</name>
</gene>
<dbReference type="AlphaFoldDB" id="A0A9X2U4L8"/>
<feature type="transmembrane region" description="Helical" evidence="2">
    <location>
        <begin position="296"/>
        <end position="314"/>
    </location>
</feature>
<feature type="transmembrane region" description="Helical" evidence="2">
    <location>
        <begin position="75"/>
        <end position="96"/>
    </location>
</feature>
<sequence>MRQKRVEHILAGLVGLSALGLYVSTVAPTVSFWDPGERIASAYHLQVMHAPGAPFYLLLGRLFSMLAPSQETVALAVNLLSVLASAGTVMLTHLIIVRLVRRSQKPSGGQSPDRDVVALASGVLGAFTFSVTDSFWFNAGIAEVYALSTFFTALVVWLALRWSSAFRTEREWLGARQVPRSGFSANRYLILIAFLFGIAIGVHLLSLLAFFFVALIVFFTAFEQHEWTSRQRWGGLVLTGVVGGGLFLVIYPGVVQGIPKAFRATGAPFLTALALAAGVGYGAYATHIRNMPAANLGLTCLAVILIGYSSYALVPLRSATEPPIDINDPDTIERLIGYLEREQYGDTPLLRGATYDDEAGRVNPRGGQTTLFPRRHSLQPKHWEVYRRYDSDLEYFLDYQVGHMYARYFLWNFVGRASDVQGAPSVTGIPFLDPDSTSDSTSSSLTTTPNGTVAEPPPDTRNVYFALPLLLGLFGAFYHFRRDWRRALSVLALFFMTGIGIVIYLNQTPMQPRERDYSYVGSFLAFSLWTGIGAGGLIRLALRRGRDWFSGRGRLLLGAATGLFLFFAVPGWMAVQNYGDHDRSESYVPRDYAYNLLTGLEENAILFTNGDNDTYPLWYLQAVEGVRRDVRVVNLSLLRTKWYIRQLKDQSSFQSDPLPISLSDQRIGSLRPDPSWDPRTVQLPVGEESSRWKPYLPERTNSASVETPMRWTLEGRKGAKSRRTFRVADFAAYNILLTNAENGWKRPVYFATTVSPESRLNLGAYLQHEGQAYRVLPIRHDQPGGRVVPGLTDTRMSTFRFTGLADSSAHHSRTARRMADSYRRRFGHVARRLAEKGAPEAAEKLLEGFSESMPLSSIPGGPSTLLPMARAHRSVGNEDRAAGLMSKVEDVTLRLLSEAETQGEAQYALYLARRVQNVYSSTGAKKQLASFRQRFENVYRKQSSFPIEGKASPG</sequence>
<accession>A0A9X2U4L8</accession>
<feature type="compositionally biased region" description="Low complexity" evidence="1">
    <location>
        <begin position="432"/>
        <end position="449"/>
    </location>
</feature>
<evidence type="ECO:0000256" key="1">
    <source>
        <dbReference type="SAM" id="MobiDB-lite"/>
    </source>
</evidence>
<protein>
    <recommendedName>
        <fullName evidence="5">DUF2723 domain-containing protein</fullName>
    </recommendedName>
</protein>
<feature type="transmembrane region" description="Helical" evidence="2">
    <location>
        <begin position="487"/>
        <end position="505"/>
    </location>
</feature>
<feature type="transmembrane region" description="Helical" evidence="2">
    <location>
        <begin position="188"/>
        <end position="221"/>
    </location>
</feature>
<feature type="transmembrane region" description="Helical" evidence="2">
    <location>
        <begin position="116"/>
        <end position="137"/>
    </location>
</feature>
<dbReference type="Proteomes" id="UP001155034">
    <property type="component" value="Unassembled WGS sequence"/>
</dbReference>
<name>A0A9X2U4L8_9BACT</name>
<keyword evidence="2" id="KW-0472">Membrane</keyword>
<comment type="caution">
    <text evidence="3">The sequence shown here is derived from an EMBL/GenBank/DDBJ whole genome shotgun (WGS) entry which is preliminary data.</text>
</comment>
<proteinExistence type="predicted"/>
<dbReference type="Pfam" id="PF11028">
    <property type="entry name" value="TMEM260-like"/>
    <property type="match status" value="1"/>
</dbReference>
<keyword evidence="2" id="KW-0812">Transmembrane</keyword>
<feature type="transmembrane region" description="Helical" evidence="2">
    <location>
        <begin position="144"/>
        <end position="163"/>
    </location>
</feature>
<dbReference type="PANTHER" id="PTHR16214:SF3">
    <property type="entry name" value="TRANSMEMBRANE PROTEIN 260"/>
    <property type="match status" value="1"/>
</dbReference>
<dbReference type="InterPro" id="IPR052724">
    <property type="entry name" value="GT117_domain-containing"/>
</dbReference>
<dbReference type="PANTHER" id="PTHR16214">
    <property type="entry name" value="TRANSMEMBRANE PROTEIN 260"/>
    <property type="match status" value="1"/>
</dbReference>
<feature type="transmembrane region" description="Helical" evidence="2">
    <location>
        <begin position="266"/>
        <end position="284"/>
    </location>
</feature>
<evidence type="ECO:0000256" key="2">
    <source>
        <dbReference type="SAM" id="Phobius"/>
    </source>
</evidence>
<feature type="region of interest" description="Disordered" evidence="1">
    <location>
        <begin position="431"/>
        <end position="456"/>
    </location>
</feature>